<reference evidence="1" key="1">
    <citation type="submission" date="2022-07" db="EMBL/GenBank/DDBJ databases">
        <title>Phylogenomic reconstructions and comparative analyses of Kickxellomycotina fungi.</title>
        <authorList>
            <person name="Reynolds N.K."/>
            <person name="Stajich J.E."/>
            <person name="Barry K."/>
            <person name="Grigoriev I.V."/>
            <person name="Crous P."/>
            <person name="Smith M.E."/>
        </authorList>
    </citation>
    <scope>NUCLEOTIDE SEQUENCE</scope>
    <source>
        <strain evidence="1">NRRL 5244</strain>
    </source>
</reference>
<dbReference type="EMBL" id="JANBPW010003505">
    <property type="protein sequence ID" value="KAJ1937473.1"/>
    <property type="molecule type" value="Genomic_DNA"/>
</dbReference>
<sequence>MSDDLKLNILKRLDAEGSIKDTNDAFTDVASETILGALKSLESQDKVTYSTLSSEVWTLTPEGQDQLDNGSYEARIYNAVPEGDEGITVDELKTKFGNVANLGQGKGFKNKWIKKNGNSIVRLAASIVDQTKDDLEEVKATGSHGKKDVVKDLKRRNL</sequence>
<gene>
    <name evidence="1" type="primary">FRS2_1</name>
    <name evidence="1" type="ORF">FBU59_004738</name>
</gene>
<dbReference type="EC" id="6.1.1.20" evidence="1"/>
<comment type="caution">
    <text evidence="1">The sequence shown here is derived from an EMBL/GenBank/DDBJ whole genome shotgun (WGS) entry which is preliminary data.</text>
</comment>
<keyword evidence="2" id="KW-1185">Reference proteome</keyword>
<proteinExistence type="predicted"/>
<name>A0ACC1J4X9_9FUNG</name>
<evidence type="ECO:0000313" key="1">
    <source>
        <dbReference type="EMBL" id="KAJ1937473.1"/>
    </source>
</evidence>
<protein>
    <submittedName>
        <fullName evidence="1">Phenylalanyl-tRNA synthetase, beta subunit, cytoplasmic</fullName>
        <ecNumber evidence="1">6.1.1.20</ecNumber>
    </submittedName>
</protein>
<feature type="non-terminal residue" evidence="1">
    <location>
        <position position="158"/>
    </location>
</feature>
<evidence type="ECO:0000313" key="2">
    <source>
        <dbReference type="Proteomes" id="UP001150603"/>
    </source>
</evidence>
<organism evidence="1 2">
    <name type="scientific">Linderina macrospora</name>
    <dbReference type="NCBI Taxonomy" id="4868"/>
    <lineage>
        <taxon>Eukaryota</taxon>
        <taxon>Fungi</taxon>
        <taxon>Fungi incertae sedis</taxon>
        <taxon>Zoopagomycota</taxon>
        <taxon>Kickxellomycotina</taxon>
        <taxon>Kickxellomycetes</taxon>
        <taxon>Kickxellales</taxon>
        <taxon>Kickxellaceae</taxon>
        <taxon>Linderina</taxon>
    </lineage>
</organism>
<dbReference type="Proteomes" id="UP001150603">
    <property type="component" value="Unassembled WGS sequence"/>
</dbReference>
<keyword evidence="1" id="KW-0436">Ligase</keyword>
<accession>A0ACC1J4X9</accession>